<keyword evidence="1" id="KW-0472">Membrane</keyword>
<keyword evidence="4" id="KW-1185">Reference proteome</keyword>
<dbReference type="InterPro" id="IPR041581">
    <property type="entry name" value="Glyoxalase_6"/>
</dbReference>
<dbReference type="OrthoDB" id="9793039at2"/>
<dbReference type="InterPro" id="IPR037523">
    <property type="entry name" value="VOC_core"/>
</dbReference>
<evidence type="ECO:0000256" key="1">
    <source>
        <dbReference type="SAM" id="Phobius"/>
    </source>
</evidence>
<comment type="caution">
    <text evidence="3">The sequence shown here is derived from an EMBL/GenBank/DDBJ whole genome shotgun (WGS) entry which is preliminary data.</text>
</comment>
<dbReference type="PROSITE" id="PS51819">
    <property type="entry name" value="VOC"/>
    <property type="match status" value="1"/>
</dbReference>
<sequence>MSKGARVNEFCWMDVKTRDVPGVAAFFGAVLGWRFAVDENDPRRATKIYLDGYPIGGVSDLSDPIYPPGTPPHVAYYLAVDDADRVTGAAVANGAELVVRPFDAGDQGRMATLVDPGGAAFSPWQAGTFAGWRHPGLAHAPARMMLACNDPERSRAFYRTVLGAEPRSAEFVRTPDVAETGARWEAILQTRDPGSVAARARTFGGGACVRSDAGSGQPGGPVLRLTGPDGLAFQMRPVID</sequence>
<proteinExistence type="predicted"/>
<evidence type="ECO:0000313" key="3">
    <source>
        <dbReference type="EMBL" id="KAB2349133.1"/>
    </source>
</evidence>
<dbReference type="PANTHER" id="PTHR33993:SF14">
    <property type="entry name" value="GB|AAF24581.1"/>
    <property type="match status" value="1"/>
</dbReference>
<dbReference type="Pfam" id="PF18029">
    <property type="entry name" value="Glyoxalase_6"/>
    <property type="match status" value="1"/>
</dbReference>
<reference evidence="3 4" key="1">
    <citation type="submission" date="2019-09" db="EMBL/GenBank/DDBJ databases">
        <title>Actinomadura physcomitrii sp. nov., a novel actinomycete isolated from moss [Physcomitrium sphaericum (Ludw) Fuernr].</title>
        <authorList>
            <person name="Zhuang X."/>
            <person name="Liu C."/>
        </authorList>
    </citation>
    <scope>NUCLEOTIDE SEQUENCE [LARGE SCALE GENOMIC DNA]</scope>
    <source>
        <strain evidence="3 4">HMC1</strain>
    </source>
</reference>
<evidence type="ECO:0000313" key="4">
    <source>
        <dbReference type="Proteomes" id="UP000468735"/>
    </source>
</evidence>
<dbReference type="EMBL" id="WBMT01000006">
    <property type="protein sequence ID" value="KAB2349133.1"/>
    <property type="molecule type" value="Genomic_DNA"/>
</dbReference>
<name>A0A6H9Z671_9ACTN</name>
<dbReference type="InterPro" id="IPR052164">
    <property type="entry name" value="Anthracycline_SecMetBiosynth"/>
</dbReference>
<dbReference type="PANTHER" id="PTHR33993">
    <property type="entry name" value="GLYOXALASE-RELATED"/>
    <property type="match status" value="1"/>
</dbReference>
<feature type="transmembrane region" description="Helical" evidence="1">
    <location>
        <begin position="20"/>
        <end position="37"/>
    </location>
</feature>
<dbReference type="CDD" id="cd06587">
    <property type="entry name" value="VOC"/>
    <property type="match status" value="1"/>
</dbReference>
<dbReference type="AlphaFoldDB" id="A0A6H9Z671"/>
<dbReference type="SUPFAM" id="SSF54593">
    <property type="entry name" value="Glyoxalase/Bleomycin resistance protein/Dihydroxybiphenyl dioxygenase"/>
    <property type="match status" value="2"/>
</dbReference>
<dbReference type="Gene3D" id="3.10.180.10">
    <property type="entry name" value="2,3-Dihydroxybiphenyl 1,2-Dioxygenase, domain 1"/>
    <property type="match status" value="2"/>
</dbReference>
<keyword evidence="1" id="KW-0812">Transmembrane</keyword>
<dbReference type="InterPro" id="IPR029068">
    <property type="entry name" value="Glyas_Bleomycin-R_OHBP_Dase"/>
</dbReference>
<evidence type="ECO:0000259" key="2">
    <source>
        <dbReference type="PROSITE" id="PS51819"/>
    </source>
</evidence>
<gene>
    <name evidence="3" type="ORF">F8566_15535</name>
</gene>
<feature type="domain" description="VOC" evidence="2">
    <location>
        <begin position="9"/>
        <end position="126"/>
    </location>
</feature>
<dbReference type="CDD" id="cd07247">
    <property type="entry name" value="SgaA_N_like"/>
    <property type="match status" value="1"/>
</dbReference>
<keyword evidence="1" id="KW-1133">Transmembrane helix</keyword>
<dbReference type="Proteomes" id="UP000468735">
    <property type="component" value="Unassembled WGS sequence"/>
</dbReference>
<organism evidence="3 4">
    <name type="scientific">Actinomadura rudentiformis</name>
    <dbReference type="NCBI Taxonomy" id="359158"/>
    <lineage>
        <taxon>Bacteria</taxon>
        <taxon>Bacillati</taxon>
        <taxon>Actinomycetota</taxon>
        <taxon>Actinomycetes</taxon>
        <taxon>Streptosporangiales</taxon>
        <taxon>Thermomonosporaceae</taxon>
        <taxon>Actinomadura</taxon>
    </lineage>
</organism>
<accession>A0A6H9Z671</accession>
<protein>
    <submittedName>
        <fullName evidence="3">VOC family protein</fullName>
    </submittedName>
</protein>